<dbReference type="AlphaFoldDB" id="A0A090D3G3"/>
<organism evidence="1">
    <name type="scientific">Candidatus Criblamydia sequanensis CRIB-18</name>
    <dbReference type="NCBI Taxonomy" id="1437425"/>
    <lineage>
        <taxon>Bacteria</taxon>
        <taxon>Pseudomonadati</taxon>
        <taxon>Chlamydiota</taxon>
        <taxon>Chlamydiia</taxon>
        <taxon>Parachlamydiales</taxon>
        <taxon>Candidatus Criblamydiaceae</taxon>
        <taxon>Candidatus Criblamydia</taxon>
    </lineage>
</organism>
<evidence type="ECO:0008006" key="2">
    <source>
        <dbReference type="Google" id="ProtNLM"/>
    </source>
</evidence>
<protein>
    <recommendedName>
        <fullName evidence="2">Tail fiber assembly protein</fullName>
    </recommendedName>
</protein>
<geneLocation type="plasmid" evidence="1">
    <name>1</name>
</geneLocation>
<name>A0A090D3G3_9BACT</name>
<gene>
    <name evidence="1" type="ORF">CSEC_p0063</name>
</gene>
<keyword evidence="1" id="KW-0614">Plasmid</keyword>
<reference evidence="1" key="1">
    <citation type="submission" date="2013-12" db="EMBL/GenBank/DDBJ databases">
        <authorList>
            <person name="Li W."/>
            <person name="Chetelat R.T."/>
        </authorList>
    </citation>
    <scope>NUCLEOTIDE SEQUENCE</scope>
    <source>
        <strain evidence="1">CRIB-18</strain>
        <plasmid evidence="1">1</plasmid>
    </source>
</reference>
<reference evidence="1" key="2">
    <citation type="submission" date="2014-09" db="EMBL/GenBank/DDBJ databases">
        <title>Criblamydia sequanensis harbors a mega-plasmid encoding arsenite resistance.</title>
        <authorList>
            <person name="Bertelli C."/>
            <person name="Goesmann A."/>
            <person name="Greub G."/>
        </authorList>
    </citation>
    <scope>NUCLEOTIDE SEQUENCE [LARGE SCALE GENOMIC DNA]</scope>
    <source>
        <strain evidence="1">CRIB-18</strain>
        <plasmid evidence="1">1</plasmid>
    </source>
</reference>
<accession>A0A090D3G3</accession>
<proteinExistence type="predicted"/>
<evidence type="ECO:0000313" key="1">
    <source>
        <dbReference type="EMBL" id="CDR35334.1"/>
    </source>
</evidence>
<sequence>MMSSRYAVIDQNNVVTNVIMWDGVTQWQPPAGYVVKETQEAAMGDIWMENLQDYVRPLSIMKPPEDDTSKAEREAAYNEAKARLAASILSVNLQGALESF</sequence>
<dbReference type="EMBL" id="LK031773">
    <property type="protein sequence ID" value="CDR35334.1"/>
    <property type="molecule type" value="Genomic_DNA"/>
</dbReference>